<comment type="caution">
    <text evidence="16">The sequence shown here is derived from an EMBL/GenBank/DDBJ whole genome shotgun (WGS) entry which is preliminary data.</text>
</comment>
<evidence type="ECO:0000256" key="1">
    <source>
        <dbReference type="ARBA" id="ARBA00001936"/>
    </source>
</evidence>
<evidence type="ECO:0000256" key="4">
    <source>
        <dbReference type="ARBA" id="ARBA00022598"/>
    </source>
</evidence>
<evidence type="ECO:0000259" key="15">
    <source>
        <dbReference type="PROSITE" id="PS50975"/>
    </source>
</evidence>
<keyword evidence="17" id="KW-1185">Reference proteome</keyword>
<dbReference type="SUPFAM" id="SSF52440">
    <property type="entry name" value="PreATP-grasp domain"/>
    <property type="match status" value="1"/>
</dbReference>
<dbReference type="RefSeq" id="WP_256197515.1">
    <property type="nucleotide sequence ID" value="NZ_JANGCH010000003.1"/>
</dbReference>
<proteinExistence type="inferred from homology"/>
<dbReference type="GO" id="GO:0008716">
    <property type="term" value="F:D-alanine-D-alanine ligase activity"/>
    <property type="evidence" value="ECO:0007669"/>
    <property type="project" value="UniProtKB-EC"/>
</dbReference>
<keyword evidence="9 13" id="KW-0133">Cell shape</keyword>
<evidence type="ECO:0000313" key="17">
    <source>
        <dbReference type="Proteomes" id="UP001524435"/>
    </source>
</evidence>
<reference evidence="16 17" key="1">
    <citation type="submission" date="2022-06" db="EMBL/GenBank/DDBJ databases">
        <title>Isolation of gut microbiota from human fecal samples.</title>
        <authorList>
            <person name="Pamer E.G."/>
            <person name="Barat B."/>
            <person name="Waligurski E."/>
            <person name="Medina S."/>
            <person name="Paddock L."/>
            <person name="Mostad J."/>
        </authorList>
    </citation>
    <scope>NUCLEOTIDE SEQUENCE [LARGE SCALE GENOMIC DNA]</scope>
    <source>
        <strain evidence="16 17">DFI.6.1</strain>
    </source>
</reference>
<keyword evidence="10 13" id="KW-0573">Peptidoglycan synthesis</keyword>
<evidence type="ECO:0000256" key="12">
    <source>
        <dbReference type="ARBA" id="ARBA00023316"/>
    </source>
</evidence>
<dbReference type="Gene3D" id="3.30.1490.20">
    <property type="entry name" value="ATP-grasp fold, A domain"/>
    <property type="match status" value="1"/>
</dbReference>
<evidence type="ECO:0000256" key="3">
    <source>
        <dbReference type="ARBA" id="ARBA00010871"/>
    </source>
</evidence>
<dbReference type="PROSITE" id="PS00843">
    <property type="entry name" value="DALA_DALA_LIGASE_1"/>
    <property type="match status" value="1"/>
</dbReference>
<keyword evidence="7 14" id="KW-0067">ATP-binding</keyword>
<keyword evidence="12 13" id="KW-0961">Cell wall biogenesis/degradation</keyword>
<evidence type="ECO:0000256" key="11">
    <source>
        <dbReference type="ARBA" id="ARBA00023211"/>
    </source>
</evidence>
<organism evidence="16 17">
    <name type="scientific">Massilicoli timonensis</name>
    <dbReference type="NCBI Taxonomy" id="2015901"/>
    <lineage>
        <taxon>Bacteria</taxon>
        <taxon>Bacillati</taxon>
        <taxon>Bacillota</taxon>
        <taxon>Erysipelotrichia</taxon>
        <taxon>Erysipelotrichales</taxon>
        <taxon>Erysipelotrichaceae</taxon>
        <taxon>Massilicoli</taxon>
    </lineage>
</organism>
<dbReference type="InterPro" id="IPR013815">
    <property type="entry name" value="ATP_grasp_subdomain_1"/>
</dbReference>
<comment type="similarity">
    <text evidence="3 13">Belongs to the D-alanine--D-alanine ligase family.</text>
</comment>
<dbReference type="Pfam" id="PF07478">
    <property type="entry name" value="Dala_Dala_lig_C"/>
    <property type="match status" value="1"/>
</dbReference>
<protein>
    <recommendedName>
        <fullName evidence="13">D-alanine--D-alanine ligase</fullName>
        <ecNumber evidence="13">6.3.2.4</ecNumber>
    </recommendedName>
    <alternativeName>
        <fullName evidence="13">D-Ala-D-Ala ligase</fullName>
    </alternativeName>
    <alternativeName>
        <fullName evidence="13">D-alanylalanine synthetase</fullName>
    </alternativeName>
</protein>
<evidence type="ECO:0000256" key="6">
    <source>
        <dbReference type="ARBA" id="ARBA00022741"/>
    </source>
</evidence>
<dbReference type="HAMAP" id="MF_00047">
    <property type="entry name" value="Dala_Dala_lig"/>
    <property type="match status" value="1"/>
</dbReference>
<keyword evidence="13" id="KW-0963">Cytoplasm</keyword>
<comment type="subcellular location">
    <subcellularLocation>
        <location evidence="13">Cytoplasm</location>
    </subcellularLocation>
</comment>
<dbReference type="InterPro" id="IPR016185">
    <property type="entry name" value="PreATP-grasp_dom_sf"/>
</dbReference>
<evidence type="ECO:0000256" key="8">
    <source>
        <dbReference type="ARBA" id="ARBA00022842"/>
    </source>
</evidence>
<dbReference type="Gene3D" id="3.30.470.20">
    <property type="entry name" value="ATP-grasp fold, B domain"/>
    <property type="match status" value="1"/>
</dbReference>
<comment type="function">
    <text evidence="13">Cell wall formation.</text>
</comment>
<comment type="cofactor">
    <cofactor evidence="2">
        <name>Mg(2+)</name>
        <dbReference type="ChEBI" id="CHEBI:18420"/>
    </cofactor>
</comment>
<evidence type="ECO:0000256" key="7">
    <source>
        <dbReference type="ARBA" id="ARBA00022840"/>
    </source>
</evidence>
<dbReference type="PANTHER" id="PTHR23132:SF25">
    <property type="entry name" value="D-ALANINE--D-ALANINE LIGASE A"/>
    <property type="match status" value="1"/>
</dbReference>
<keyword evidence="6 14" id="KW-0547">Nucleotide-binding</keyword>
<evidence type="ECO:0000256" key="14">
    <source>
        <dbReference type="PROSITE-ProRule" id="PRU00409"/>
    </source>
</evidence>
<evidence type="ECO:0000256" key="10">
    <source>
        <dbReference type="ARBA" id="ARBA00022984"/>
    </source>
</evidence>
<evidence type="ECO:0000256" key="2">
    <source>
        <dbReference type="ARBA" id="ARBA00001946"/>
    </source>
</evidence>
<dbReference type="PROSITE" id="PS50975">
    <property type="entry name" value="ATP_GRASP"/>
    <property type="match status" value="1"/>
</dbReference>
<dbReference type="EC" id="6.3.2.4" evidence="13"/>
<dbReference type="SUPFAM" id="SSF56059">
    <property type="entry name" value="Glutathione synthetase ATP-binding domain-like"/>
    <property type="match status" value="1"/>
</dbReference>
<comment type="pathway">
    <text evidence="13">Cell wall biogenesis; peptidoglycan biosynthesis.</text>
</comment>
<gene>
    <name evidence="13" type="primary">ddl</name>
    <name evidence="16" type="ORF">NE663_03730</name>
</gene>
<dbReference type="NCBIfam" id="NF002528">
    <property type="entry name" value="PRK01966.1-4"/>
    <property type="match status" value="1"/>
</dbReference>
<comment type="catalytic activity">
    <reaction evidence="13">
        <text>2 D-alanine + ATP = D-alanyl-D-alanine + ADP + phosphate + H(+)</text>
        <dbReference type="Rhea" id="RHEA:11224"/>
        <dbReference type="ChEBI" id="CHEBI:15378"/>
        <dbReference type="ChEBI" id="CHEBI:30616"/>
        <dbReference type="ChEBI" id="CHEBI:43474"/>
        <dbReference type="ChEBI" id="CHEBI:57416"/>
        <dbReference type="ChEBI" id="CHEBI:57822"/>
        <dbReference type="ChEBI" id="CHEBI:456216"/>
        <dbReference type="EC" id="6.3.2.4"/>
    </reaction>
</comment>
<comment type="cofactor">
    <cofactor evidence="1">
        <name>Mn(2+)</name>
        <dbReference type="ChEBI" id="CHEBI:29035"/>
    </cofactor>
</comment>
<dbReference type="PANTHER" id="PTHR23132">
    <property type="entry name" value="D-ALANINE--D-ALANINE LIGASE"/>
    <property type="match status" value="1"/>
</dbReference>
<keyword evidence="5" id="KW-0479">Metal-binding</keyword>
<dbReference type="Pfam" id="PF01820">
    <property type="entry name" value="Dala_Dala_lig_N"/>
    <property type="match status" value="1"/>
</dbReference>
<dbReference type="InterPro" id="IPR005905">
    <property type="entry name" value="D_ala_D_ala"/>
</dbReference>
<evidence type="ECO:0000256" key="5">
    <source>
        <dbReference type="ARBA" id="ARBA00022723"/>
    </source>
</evidence>
<keyword evidence="11" id="KW-0464">Manganese</keyword>
<evidence type="ECO:0000313" key="16">
    <source>
        <dbReference type="EMBL" id="MCQ5121367.1"/>
    </source>
</evidence>
<dbReference type="InterPro" id="IPR011761">
    <property type="entry name" value="ATP-grasp"/>
</dbReference>
<evidence type="ECO:0000256" key="13">
    <source>
        <dbReference type="HAMAP-Rule" id="MF_00047"/>
    </source>
</evidence>
<dbReference type="Proteomes" id="UP001524435">
    <property type="component" value="Unassembled WGS sequence"/>
</dbReference>
<dbReference type="NCBIfam" id="TIGR01205">
    <property type="entry name" value="D_ala_D_alaTIGR"/>
    <property type="match status" value="1"/>
</dbReference>
<keyword evidence="8" id="KW-0460">Magnesium</keyword>
<dbReference type="EMBL" id="JANGCH010000003">
    <property type="protein sequence ID" value="MCQ5121367.1"/>
    <property type="molecule type" value="Genomic_DNA"/>
</dbReference>
<dbReference type="InterPro" id="IPR000291">
    <property type="entry name" value="D-Ala_lig_Van_CS"/>
</dbReference>
<dbReference type="PROSITE" id="PS00844">
    <property type="entry name" value="DALA_DALA_LIGASE_2"/>
    <property type="match status" value="1"/>
</dbReference>
<name>A0ABT1SJG4_9FIRM</name>
<dbReference type="PIRSF" id="PIRSF039102">
    <property type="entry name" value="Ddl/VanB"/>
    <property type="match status" value="1"/>
</dbReference>
<evidence type="ECO:0000256" key="9">
    <source>
        <dbReference type="ARBA" id="ARBA00022960"/>
    </source>
</evidence>
<dbReference type="Gene3D" id="3.40.50.20">
    <property type="match status" value="1"/>
</dbReference>
<keyword evidence="4 13" id="KW-0436">Ligase</keyword>
<accession>A0ABT1SJG4</accession>
<sequence>MTLQVGIIFGGPSVEHEISILSAMQVLHTMENGPYKPIPIYISKQLDWYCDDALFDLDNYKDLKQLCAKMKPVQLIRQRQELMIVRKKKGLLKEYINIDVVLPVIHGNMGEDGCLQGLLSMYGVPFAGSETAAAAIGQDKWLMKQILEANGIAVLKWRGITVFQDTKQWQSCFDAIGYPCIIKPAKLGSSIGIQVASSYEEACQSLQTAFQYDTHVVVEPYLKQVREYNISILGDEEKQEASVVEEVMKNDEILSYHDKYEKGSKSKSMAGLNRIVPAELTDALREQMETMAKNAFVALRLSGVCRIDFLYDGKQLYINEVNTIPGSLAYYLWEESKVPFRHLIMRLIQIAVRRTRRKDAMITTYDTNILAGNHGGVKK</sequence>
<dbReference type="InterPro" id="IPR011095">
    <property type="entry name" value="Dala_Dala_lig_C"/>
</dbReference>
<feature type="domain" description="ATP-grasp" evidence="15">
    <location>
        <begin position="144"/>
        <end position="349"/>
    </location>
</feature>
<dbReference type="InterPro" id="IPR011127">
    <property type="entry name" value="Dala_Dala_lig_N"/>
</dbReference>